<name>A0A6C2UI30_9BACT</name>
<protein>
    <recommendedName>
        <fullName evidence="4">DUF3732 domain-containing protein</fullName>
    </recommendedName>
</protein>
<evidence type="ECO:0008006" key="4">
    <source>
        <dbReference type="Google" id="ProtNLM"/>
    </source>
</evidence>
<reference evidence="2 3" key="1">
    <citation type="submission" date="2019-04" db="EMBL/GenBank/DDBJ databases">
        <authorList>
            <person name="Van Vliet M D."/>
        </authorList>
    </citation>
    <scope>NUCLEOTIDE SEQUENCE [LARGE SCALE GENOMIC DNA]</scope>
    <source>
        <strain evidence="2 3">F21</strain>
    </source>
</reference>
<organism evidence="2 3">
    <name type="scientific">Pontiella sulfatireligans</name>
    <dbReference type="NCBI Taxonomy" id="2750658"/>
    <lineage>
        <taxon>Bacteria</taxon>
        <taxon>Pseudomonadati</taxon>
        <taxon>Kiritimatiellota</taxon>
        <taxon>Kiritimatiellia</taxon>
        <taxon>Kiritimatiellales</taxon>
        <taxon>Pontiellaceae</taxon>
        <taxon>Pontiella</taxon>
    </lineage>
</organism>
<evidence type="ECO:0000313" key="2">
    <source>
        <dbReference type="EMBL" id="VGO18984.1"/>
    </source>
</evidence>
<gene>
    <name evidence="2" type="ORF">SCARR_01038</name>
</gene>
<dbReference type="EMBL" id="CAAHFH010000001">
    <property type="protein sequence ID" value="VGO18984.1"/>
    <property type="molecule type" value="Genomic_DNA"/>
</dbReference>
<dbReference type="InterPro" id="IPR022205">
    <property type="entry name" value="DUF3732"/>
</dbReference>
<evidence type="ECO:0000313" key="3">
    <source>
        <dbReference type="Proteomes" id="UP000346198"/>
    </source>
</evidence>
<accession>A0A6C2UI30</accession>
<proteinExistence type="predicted"/>
<keyword evidence="3" id="KW-1185">Reference proteome</keyword>
<keyword evidence="1" id="KW-0175">Coiled coil</keyword>
<feature type="coiled-coil region" evidence="1">
    <location>
        <begin position="42"/>
        <end position="92"/>
    </location>
</feature>
<dbReference type="AlphaFoldDB" id="A0A6C2UI30"/>
<sequence>MFNTLSQDIIINSAVFFDKQNSGRYREALERIFDLAIGVDTIENIISREKKAELEKELKRQERRGARYAEKRIEFEREVDELIKRAKEYELIPDGLDVDASLDELRHVIKEFSGSLLQRPSTDVDTLKQSENQARLTIRNLERLNQGYRKYKDALTKSVDSLRPLAYIQNKKSEIVQTSIFSELVNALETDLLDIKEDVKKRTAIEKNLNDLIAEENSKIGRIQKDLAISAQELRAFNTDREKHFFMGKLAAQLDLYTASASNPDVDIKATIDSVTEDLKQITVRDVAEQRGMTVRLLEEIMQEYINLAGDALENYKSYHPQFDYKEKVLSLRKPFTDYVDSVGSSSNHLFLHLFLFLGLHELVKSKDVPFIPPFLIIDQPSRPYWGDTGEGKGEGVLKTGDDEKIRKAFELLDSFMDKMLKNGGPGFQMIVLEHVPANYWKGLDNIHPVEEFIGGNALIRPEDISELTDQDSEGEES</sequence>
<dbReference type="Pfam" id="PF12532">
    <property type="entry name" value="DUF3732"/>
    <property type="match status" value="1"/>
</dbReference>
<dbReference type="Proteomes" id="UP000346198">
    <property type="component" value="Unassembled WGS sequence"/>
</dbReference>
<evidence type="ECO:0000256" key="1">
    <source>
        <dbReference type="SAM" id="Coils"/>
    </source>
</evidence>